<dbReference type="HOGENOM" id="CLU_3142532_0_0_1"/>
<dbReference type="Ensembl" id="ENSCINT00000032805.1">
    <property type="protein sequence ID" value="ENSCINP00000035538.1"/>
    <property type="gene ID" value="ENSCING00000024007.1"/>
</dbReference>
<dbReference type="Proteomes" id="UP000008144">
    <property type="component" value="Chromosome 12"/>
</dbReference>
<evidence type="ECO:0000313" key="3">
    <source>
        <dbReference type="Proteomes" id="UP000008144"/>
    </source>
</evidence>
<reference evidence="2" key="3">
    <citation type="submission" date="2025-08" db="UniProtKB">
        <authorList>
            <consortium name="Ensembl"/>
        </authorList>
    </citation>
    <scope>IDENTIFICATION</scope>
</reference>
<proteinExistence type="predicted"/>
<dbReference type="AlphaFoldDB" id="H2Y0V4"/>
<reference evidence="3" key="1">
    <citation type="journal article" date="2002" name="Science">
        <title>The draft genome of Ciona intestinalis: insights into chordate and vertebrate origins.</title>
        <authorList>
            <person name="Dehal P."/>
            <person name="Satou Y."/>
            <person name="Campbell R.K."/>
            <person name="Chapman J."/>
            <person name="Degnan B."/>
            <person name="De Tomaso A."/>
            <person name="Davidson B."/>
            <person name="Di Gregorio A."/>
            <person name="Gelpke M."/>
            <person name="Goodstein D.M."/>
            <person name="Harafuji N."/>
            <person name="Hastings K.E."/>
            <person name="Ho I."/>
            <person name="Hotta K."/>
            <person name="Huang W."/>
            <person name="Kawashima T."/>
            <person name="Lemaire P."/>
            <person name="Martinez D."/>
            <person name="Meinertzhagen I.A."/>
            <person name="Necula S."/>
            <person name="Nonaka M."/>
            <person name="Putnam N."/>
            <person name="Rash S."/>
            <person name="Saiga H."/>
            <person name="Satake M."/>
            <person name="Terry A."/>
            <person name="Yamada L."/>
            <person name="Wang H.G."/>
            <person name="Awazu S."/>
            <person name="Azumi K."/>
            <person name="Boore J."/>
            <person name="Branno M."/>
            <person name="Chin-Bow S."/>
            <person name="DeSantis R."/>
            <person name="Doyle S."/>
            <person name="Francino P."/>
            <person name="Keys D.N."/>
            <person name="Haga S."/>
            <person name="Hayashi H."/>
            <person name="Hino K."/>
            <person name="Imai K.S."/>
            <person name="Inaba K."/>
            <person name="Kano S."/>
            <person name="Kobayashi K."/>
            <person name="Kobayashi M."/>
            <person name="Lee B.I."/>
            <person name="Makabe K.W."/>
            <person name="Manohar C."/>
            <person name="Matassi G."/>
            <person name="Medina M."/>
            <person name="Mochizuki Y."/>
            <person name="Mount S."/>
            <person name="Morishita T."/>
            <person name="Miura S."/>
            <person name="Nakayama A."/>
            <person name="Nishizaka S."/>
            <person name="Nomoto H."/>
            <person name="Ohta F."/>
            <person name="Oishi K."/>
            <person name="Rigoutsos I."/>
            <person name="Sano M."/>
            <person name="Sasaki A."/>
            <person name="Sasakura Y."/>
            <person name="Shoguchi E."/>
            <person name="Shin-i T."/>
            <person name="Spagnuolo A."/>
            <person name="Stainier D."/>
            <person name="Suzuki M.M."/>
            <person name="Tassy O."/>
            <person name="Takatori N."/>
            <person name="Tokuoka M."/>
            <person name="Yagi K."/>
            <person name="Yoshizaki F."/>
            <person name="Wada S."/>
            <person name="Zhang C."/>
            <person name="Hyatt P.D."/>
            <person name="Larimer F."/>
            <person name="Detter C."/>
            <person name="Doggett N."/>
            <person name="Glavina T."/>
            <person name="Hawkins T."/>
            <person name="Richardson P."/>
            <person name="Lucas S."/>
            <person name="Kohara Y."/>
            <person name="Levine M."/>
            <person name="Satoh N."/>
            <person name="Rokhsar D.S."/>
        </authorList>
    </citation>
    <scope>NUCLEOTIDE SEQUENCE [LARGE SCALE GENOMIC DNA]</scope>
</reference>
<feature type="transmembrane region" description="Helical" evidence="1">
    <location>
        <begin position="12"/>
        <end position="31"/>
    </location>
</feature>
<keyword evidence="1" id="KW-0472">Membrane</keyword>
<evidence type="ECO:0000256" key="1">
    <source>
        <dbReference type="SAM" id="Phobius"/>
    </source>
</evidence>
<evidence type="ECO:0000313" key="2">
    <source>
        <dbReference type="Ensembl" id="ENSCINP00000035538.1"/>
    </source>
</evidence>
<reference evidence="2" key="2">
    <citation type="journal article" date="2008" name="Genome Biol.">
        <title>Improved genome assembly and evidence-based global gene model set for the chordate Ciona intestinalis: new insight into intron and operon populations.</title>
        <authorList>
            <person name="Satou Y."/>
            <person name="Mineta K."/>
            <person name="Ogasawara M."/>
            <person name="Sasakura Y."/>
            <person name="Shoguchi E."/>
            <person name="Ueno K."/>
            <person name="Yamada L."/>
            <person name="Matsumoto J."/>
            <person name="Wasserscheid J."/>
            <person name="Dewar K."/>
            <person name="Wiley G.B."/>
            <person name="Macmil S.L."/>
            <person name="Roe B.A."/>
            <person name="Zeller R.W."/>
            <person name="Hastings K.E."/>
            <person name="Lemaire P."/>
            <person name="Lindquist E."/>
            <person name="Endo T."/>
            <person name="Hotta K."/>
            <person name="Inaba K."/>
        </authorList>
    </citation>
    <scope>NUCLEOTIDE SEQUENCE [LARGE SCALE GENOMIC DNA]</scope>
    <source>
        <strain evidence="2">wild type</strain>
    </source>
</reference>
<sequence length="49" mass="6126">MRKLYFREKNRKFNIYMIQVMTILVCILNPSPHFFEENDVSFFRYYVAL</sequence>
<organism evidence="2 3">
    <name type="scientific">Ciona intestinalis</name>
    <name type="common">Transparent sea squirt</name>
    <name type="synonym">Ascidia intestinalis</name>
    <dbReference type="NCBI Taxonomy" id="7719"/>
    <lineage>
        <taxon>Eukaryota</taxon>
        <taxon>Metazoa</taxon>
        <taxon>Chordata</taxon>
        <taxon>Tunicata</taxon>
        <taxon>Ascidiacea</taxon>
        <taxon>Phlebobranchia</taxon>
        <taxon>Cionidae</taxon>
        <taxon>Ciona</taxon>
    </lineage>
</organism>
<accession>H2Y0V4</accession>
<keyword evidence="3" id="KW-1185">Reference proteome</keyword>
<protein>
    <submittedName>
        <fullName evidence="2">Uncharacterized protein</fullName>
    </submittedName>
</protein>
<name>H2Y0V4_CIOIN</name>
<dbReference type="InParanoid" id="H2Y0V4"/>
<dbReference type="EMBL" id="EAAA01000948">
    <property type="status" value="NOT_ANNOTATED_CDS"/>
    <property type="molecule type" value="Genomic_DNA"/>
</dbReference>
<reference evidence="2" key="4">
    <citation type="submission" date="2025-09" db="UniProtKB">
        <authorList>
            <consortium name="Ensembl"/>
        </authorList>
    </citation>
    <scope>IDENTIFICATION</scope>
</reference>
<keyword evidence="1" id="KW-0812">Transmembrane</keyword>
<keyword evidence="1" id="KW-1133">Transmembrane helix</keyword>